<evidence type="ECO:0000259" key="15">
    <source>
        <dbReference type="PROSITE" id="PS50951"/>
    </source>
</evidence>
<keyword evidence="6" id="KW-0597">Phosphoprotein</keyword>
<gene>
    <name evidence="16" type="ORF">AMK59_3726</name>
</gene>
<comment type="catalytic activity">
    <reaction evidence="11">
        <text>L-threonyl-[protein] + ATP = O-phospho-L-threonyl-[protein] + ADP + H(+)</text>
        <dbReference type="Rhea" id="RHEA:46608"/>
        <dbReference type="Rhea" id="RHEA-COMP:11060"/>
        <dbReference type="Rhea" id="RHEA-COMP:11605"/>
        <dbReference type="ChEBI" id="CHEBI:15378"/>
        <dbReference type="ChEBI" id="CHEBI:30013"/>
        <dbReference type="ChEBI" id="CHEBI:30616"/>
        <dbReference type="ChEBI" id="CHEBI:61977"/>
        <dbReference type="ChEBI" id="CHEBI:456216"/>
        <dbReference type="EC" id="2.7.11.1"/>
    </reaction>
</comment>
<dbReference type="GO" id="GO:0016477">
    <property type="term" value="P:cell migration"/>
    <property type="evidence" value="ECO:0007669"/>
    <property type="project" value="UniProtKB-ARBA"/>
</dbReference>
<evidence type="ECO:0000256" key="7">
    <source>
        <dbReference type="ARBA" id="ARBA00022679"/>
    </source>
</evidence>
<evidence type="ECO:0000256" key="12">
    <source>
        <dbReference type="ARBA" id="ARBA00048679"/>
    </source>
</evidence>
<comment type="similarity">
    <text evidence="2">Belongs to the protein kinase superfamily. STE Ser/Thr protein kinase family. STE20 subfamily.</text>
</comment>
<evidence type="ECO:0000256" key="4">
    <source>
        <dbReference type="ARBA" id="ARBA00022490"/>
    </source>
</evidence>
<dbReference type="PANTHER" id="PTHR48012:SF10">
    <property type="entry name" value="FI20177P1"/>
    <property type="match status" value="1"/>
</dbReference>
<dbReference type="InterPro" id="IPR024205">
    <property type="entry name" value="Mst1_2_SARAH_domain"/>
</dbReference>
<evidence type="ECO:0000256" key="6">
    <source>
        <dbReference type="ARBA" id="ARBA00022553"/>
    </source>
</evidence>
<dbReference type="Pfam" id="PF00069">
    <property type="entry name" value="Pkinase"/>
    <property type="match status" value="1"/>
</dbReference>
<keyword evidence="8 13" id="KW-0547">Nucleotide-binding</keyword>
<reference evidence="16 17" key="1">
    <citation type="submission" date="2015-09" db="EMBL/GenBank/DDBJ databases">
        <title>Draft genome of the scarab beetle Oryctes borbonicus.</title>
        <authorList>
            <person name="Meyer J.M."/>
            <person name="Markov G.V."/>
            <person name="Baskaran P."/>
            <person name="Herrmann M."/>
            <person name="Sommer R.J."/>
            <person name="Roedelsperger C."/>
        </authorList>
    </citation>
    <scope>NUCLEOTIDE SEQUENCE [LARGE SCALE GENOMIC DNA]</scope>
    <source>
        <strain evidence="16">OB123</strain>
        <tissue evidence="16">Whole animal</tissue>
    </source>
</reference>
<comment type="caution">
    <text evidence="16">The sequence shown here is derived from an EMBL/GenBank/DDBJ whole genome shotgun (WGS) entry which is preliminary data.</text>
</comment>
<sequence>MSSKSELKKLSEESLTRQPEEVFDIICKLGEGSYGSVYKALHKESGQVLAIKQVPVDTDLQEIIKEISIMQQCDSPYVVKYYGSYFKNTDLWIVMEFCGAGSVSDIMRLRKKTLTEDEIATILCDTLKGLEYLHLRRKIHRDIKAGNILLNSEGHAKLADFGVAGQLTDTMAKRNTVIGTPFWMAPEVIQEIGYDCVADIWSLGITALEMAEGKPPYGDIHPMRAIFMIPTKPPPSFREPDKWSPEFIDFVSVCLVKSPEERATASDLLNHVFIGNAKAPTILSQMIADAHAIRENQSYKNISITNPVGAKPNMNEESDDDIAITNQTMVQCADEGTLVPGKGGTLLPMSQSGTLVELQSELGTMVINSDIDEQTMKRHDTGSAQAKKYRPLFMDQFDKKEAEVKQGNGIGGPTTLDGPDVNVDEQQRFQSHYHMQVNQVPSPQAVQLPDKPSFQMPFTDGDFEYLKFLSYEELQQKMAVLDAEMEREIDELRRRYQTKRQPILDAMDTKRKRQQNF</sequence>
<dbReference type="CDD" id="cd21889">
    <property type="entry name" value="SARAH_Hpo"/>
    <property type="match status" value="1"/>
</dbReference>
<dbReference type="GO" id="GO:0010508">
    <property type="term" value="P:positive regulation of autophagy"/>
    <property type="evidence" value="ECO:0007669"/>
    <property type="project" value="UniProtKB-ARBA"/>
</dbReference>
<evidence type="ECO:0000256" key="11">
    <source>
        <dbReference type="ARBA" id="ARBA00047899"/>
    </source>
</evidence>
<evidence type="ECO:0000256" key="1">
    <source>
        <dbReference type="ARBA" id="ARBA00004496"/>
    </source>
</evidence>
<dbReference type="PROSITE" id="PS00107">
    <property type="entry name" value="PROTEIN_KINASE_ATP"/>
    <property type="match status" value="1"/>
</dbReference>
<dbReference type="PANTHER" id="PTHR48012">
    <property type="entry name" value="STERILE20-LIKE KINASE, ISOFORM B-RELATED"/>
    <property type="match status" value="1"/>
</dbReference>
<dbReference type="InterPro" id="IPR000719">
    <property type="entry name" value="Prot_kinase_dom"/>
</dbReference>
<dbReference type="AlphaFoldDB" id="A0A0T6B942"/>
<dbReference type="EMBL" id="LJIG01009286">
    <property type="protein sequence ID" value="KRT83383.1"/>
    <property type="molecule type" value="Genomic_DNA"/>
</dbReference>
<keyword evidence="10 13" id="KW-0067">ATP-binding</keyword>
<dbReference type="GO" id="GO:0043068">
    <property type="term" value="P:positive regulation of programmed cell death"/>
    <property type="evidence" value="ECO:0007669"/>
    <property type="project" value="UniProtKB-ARBA"/>
</dbReference>
<dbReference type="InterPro" id="IPR017441">
    <property type="entry name" value="Protein_kinase_ATP_BS"/>
</dbReference>
<evidence type="ECO:0000256" key="2">
    <source>
        <dbReference type="ARBA" id="ARBA00008874"/>
    </source>
</evidence>
<protein>
    <recommendedName>
        <fullName evidence="3">non-specific serine/threonine protein kinase</fullName>
        <ecNumber evidence="3">2.7.11.1</ecNumber>
    </recommendedName>
</protein>
<dbReference type="Gene3D" id="1.10.510.10">
    <property type="entry name" value="Transferase(Phosphotransferase) domain 1"/>
    <property type="match status" value="1"/>
</dbReference>
<dbReference type="Gene3D" id="4.10.170.10">
    <property type="entry name" value="p53-like tetramerisation domain"/>
    <property type="match status" value="1"/>
</dbReference>
<dbReference type="Proteomes" id="UP000051574">
    <property type="component" value="Unassembled WGS sequence"/>
</dbReference>
<accession>A0A0T6B942</accession>
<evidence type="ECO:0000256" key="13">
    <source>
        <dbReference type="PROSITE-ProRule" id="PRU10141"/>
    </source>
</evidence>
<dbReference type="GO" id="GO:0007165">
    <property type="term" value="P:signal transduction"/>
    <property type="evidence" value="ECO:0007669"/>
    <property type="project" value="InterPro"/>
</dbReference>
<dbReference type="FunFam" id="3.30.200.20:FF:000040">
    <property type="entry name" value="Dual specificity mitogen-activated protein kinase kinase"/>
    <property type="match status" value="1"/>
</dbReference>
<keyword evidence="4" id="KW-0963">Cytoplasm</keyword>
<dbReference type="GO" id="GO:0005524">
    <property type="term" value="F:ATP binding"/>
    <property type="evidence" value="ECO:0007669"/>
    <property type="project" value="UniProtKB-UniRule"/>
</dbReference>
<comment type="subcellular location">
    <subcellularLocation>
        <location evidence="1">Cytoplasm</location>
    </subcellularLocation>
</comment>
<dbReference type="FunFam" id="4.10.170.10:FF:000002">
    <property type="entry name" value="serine/threonine-protein kinase 3"/>
    <property type="match status" value="1"/>
</dbReference>
<evidence type="ECO:0000256" key="8">
    <source>
        <dbReference type="ARBA" id="ARBA00022741"/>
    </source>
</evidence>
<dbReference type="GO" id="GO:0051262">
    <property type="term" value="P:protein tetramerization"/>
    <property type="evidence" value="ECO:0007669"/>
    <property type="project" value="InterPro"/>
</dbReference>
<comment type="catalytic activity">
    <reaction evidence="12">
        <text>L-seryl-[protein] + ATP = O-phospho-L-seryl-[protein] + ADP + H(+)</text>
        <dbReference type="Rhea" id="RHEA:17989"/>
        <dbReference type="Rhea" id="RHEA-COMP:9863"/>
        <dbReference type="Rhea" id="RHEA-COMP:11604"/>
        <dbReference type="ChEBI" id="CHEBI:15378"/>
        <dbReference type="ChEBI" id="CHEBI:29999"/>
        <dbReference type="ChEBI" id="CHEBI:30616"/>
        <dbReference type="ChEBI" id="CHEBI:83421"/>
        <dbReference type="ChEBI" id="CHEBI:456216"/>
        <dbReference type="EC" id="2.7.11.1"/>
    </reaction>
</comment>
<dbReference type="GO" id="GO:0051239">
    <property type="term" value="P:regulation of multicellular organismal process"/>
    <property type="evidence" value="ECO:0007669"/>
    <property type="project" value="UniProtKB-ARBA"/>
</dbReference>
<name>A0A0T6B942_9SCAR</name>
<evidence type="ECO:0000256" key="9">
    <source>
        <dbReference type="ARBA" id="ARBA00022777"/>
    </source>
</evidence>
<evidence type="ECO:0000256" key="3">
    <source>
        <dbReference type="ARBA" id="ARBA00012513"/>
    </source>
</evidence>
<dbReference type="PROSITE" id="PS50951">
    <property type="entry name" value="SARAH"/>
    <property type="match status" value="1"/>
</dbReference>
<organism evidence="16 17">
    <name type="scientific">Oryctes borbonicus</name>
    <dbReference type="NCBI Taxonomy" id="1629725"/>
    <lineage>
        <taxon>Eukaryota</taxon>
        <taxon>Metazoa</taxon>
        <taxon>Ecdysozoa</taxon>
        <taxon>Arthropoda</taxon>
        <taxon>Hexapoda</taxon>
        <taxon>Insecta</taxon>
        <taxon>Pterygota</taxon>
        <taxon>Neoptera</taxon>
        <taxon>Endopterygota</taxon>
        <taxon>Coleoptera</taxon>
        <taxon>Polyphaga</taxon>
        <taxon>Scarabaeiformia</taxon>
        <taxon>Scarabaeidae</taxon>
        <taxon>Dynastinae</taxon>
        <taxon>Oryctes</taxon>
    </lineage>
</organism>
<dbReference type="Pfam" id="PF11629">
    <property type="entry name" value="Mst1_SARAH"/>
    <property type="match status" value="1"/>
</dbReference>
<dbReference type="SMART" id="SM00220">
    <property type="entry name" value="S_TKc"/>
    <property type="match status" value="1"/>
</dbReference>
<feature type="binding site" evidence="13">
    <location>
        <position position="52"/>
    </location>
    <ligand>
        <name>ATP</name>
        <dbReference type="ChEBI" id="CHEBI:30616"/>
    </ligand>
</feature>
<feature type="domain" description="SARAH" evidence="15">
    <location>
        <begin position="463"/>
        <end position="510"/>
    </location>
</feature>
<evidence type="ECO:0000259" key="14">
    <source>
        <dbReference type="PROSITE" id="PS50011"/>
    </source>
</evidence>
<evidence type="ECO:0000313" key="17">
    <source>
        <dbReference type="Proteomes" id="UP000051574"/>
    </source>
</evidence>
<keyword evidence="5" id="KW-0723">Serine/threonine-protein kinase</keyword>
<evidence type="ECO:0000313" key="16">
    <source>
        <dbReference type="EMBL" id="KRT83383.1"/>
    </source>
</evidence>
<evidence type="ECO:0000256" key="10">
    <source>
        <dbReference type="ARBA" id="ARBA00022840"/>
    </source>
</evidence>
<dbReference type="CDD" id="cd06612">
    <property type="entry name" value="STKc_MST1_2"/>
    <property type="match status" value="1"/>
</dbReference>
<evidence type="ECO:0000256" key="5">
    <source>
        <dbReference type="ARBA" id="ARBA00022527"/>
    </source>
</evidence>
<dbReference type="GO" id="GO:0004674">
    <property type="term" value="F:protein serine/threonine kinase activity"/>
    <property type="evidence" value="ECO:0007669"/>
    <property type="project" value="UniProtKB-KW"/>
</dbReference>
<dbReference type="InterPro" id="IPR011524">
    <property type="entry name" value="SARAH_dom"/>
</dbReference>
<dbReference type="OrthoDB" id="8693905at2759"/>
<proteinExistence type="inferred from homology"/>
<dbReference type="EC" id="2.7.11.1" evidence="3"/>
<keyword evidence="9 16" id="KW-0418">Kinase</keyword>
<dbReference type="GO" id="GO:0005829">
    <property type="term" value="C:cytosol"/>
    <property type="evidence" value="ECO:0007669"/>
    <property type="project" value="UniProtKB-ARBA"/>
</dbReference>
<dbReference type="InterPro" id="IPR050629">
    <property type="entry name" value="STE20/SPS1-PAK"/>
</dbReference>
<dbReference type="GO" id="GO:0030707">
    <property type="term" value="P:follicle cell of egg chamber development"/>
    <property type="evidence" value="ECO:0007669"/>
    <property type="project" value="UniProtKB-ARBA"/>
</dbReference>
<dbReference type="PROSITE" id="PS50011">
    <property type="entry name" value="PROTEIN_KINASE_DOM"/>
    <property type="match status" value="1"/>
</dbReference>
<keyword evidence="17" id="KW-1185">Reference proteome</keyword>
<dbReference type="FunFam" id="1.10.510.10:FF:000075">
    <property type="entry name" value="Serine/threonine-protein kinase 3"/>
    <property type="match status" value="1"/>
</dbReference>
<keyword evidence="7" id="KW-0808">Transferase</keyword>
<dbReference type="InterPro" id="IPR036674">
    <property type="entry name" value="p53_tetramer_sf"/>
</dbReference>
<dbReference type="SUPFAM" id="SSF56112">
    <property type="entry name" value="Protein kinase-like (PK-like)"/>
    <property type="match status" value="1"/>
</dbReference>
<dbReference type="InterPro" id="IPR011009">
    <property type="entry name" value="Kinase-like_dom_sf"/>
</dbReference>
<feature type="domain" description="Protein kinase" evidence="14">
    <location>
        <begin position="23"/>
        <end position="274"/>
    </location>
</feature>